<dbReference type="EMBL" id="CM038913">
    <property type="protein sequence ID" value="KAH9557060.1"/>
    <property type="molecule type" value="Genomic_DNA"/>
</dbReference>
<protein>
    <submittedName>
        <fullName evidence="1">Uncharacterized protein</fullName>
    </submittedName>
</protein>
<name>A0ACB8HLI1_9BRYO</name>
<comment type="caution">
    <text evidence="1">The sequence shown here is derived from an EMBL/GenBank/DDBJ whole genome shotgun (WGS) entry which is preliminary data.</text>
</comment>
<sequence length="844" mass="90990">MGRILVDNAKPRVGHVRSEDQFVPSIGPLKFLDVKEKDLPYGGKLSARKNAKPCEGVNFALLEQTVIQKGEGKLLMAALTGVHATKKSLFNTRLPSSGQTLNHKAATVQFASEVAPTMGLKCSPRGDTINESKKRMTHEPMSTGRRAMDTHDLIRPIDVPATVQEPEQSWLFETPAEEDMYNRINNPGLNAAPATSLISIKDYVRMVKNSMEKIDMRTAMLEELELAEDVEKLSNTYMDPVDELRHKPRPTSESAGAMCATSLVIKQARRLVGMLDHDQRVVDLTEVGLWLQKLGDIAAVKDETGVMRKSQAPFLQKYIPGAYNVGDWRLPSSPAIALMFAQDDIRECLNLQSKSKATQEEAFEDKIESGNSDMKSRAGSPNSASMDTKGRQDEGDGDGYDDSDIGGGYSSTAGASGGGGYLLGYNESNSVKKEIGRGMGGGGDHIKKVITVEAGGSGGARQGYGQTTRQGDVDRVVGGASGEVIGYEDGGGGGYRRATGYGDGDRVGGYGIGNSGGGGGGGRHGAAAGQLDGDGGGCGDHGGYRAINASETVKKFKAKPGTRSCTDNNASGYTSSSGHSASEFSSGDADSLSSSGQSSISSDILPSSGDEDPRQRHMSPSKSSRNNWKLNSLSGRSILLLATDISEQELSNGDQYTTRSLATQTDIVLLKLMKQLRFWRSRNWFSQHHMLIDRSNLKIADTTSADHANAKALQGVMPFPKVEPPPTKHACVMVPKEHQTNPQAGRQARNFQLPQLQLERLQQLGAGQSSQQTSVRGFHSAHPDMYSNTPLKLRFSQFLICSSRSPVQTHRAAHLQQNINRRTLYPSPQKTMKKVLKSATSSQH</sequence>
<evidence type="ECO:0000313" key="1">
    <source>
        <dbReference type="EMBL" id="KAH9557060.1"/>
    </source>
</evidence>
<accession>A0ACB8HLI1</accession>
<organism evidence="1 2">
    <name type="scientific">Sphagnum magellanicum</name>
    <dbReference type="NCBI Taxonomy" id="128215"/>
    <lineage>
        <taxon>Eukaryota</taxon>
        <taxon>Viridiplantae</taxon>
        <taxon>Streptophyta</taxon>
        <taxon>Embryophyta</taxon>
        <taxon>Bryophyta</taxon>
        <taxon>Sphagnophytina</taxon>
        <taxon>Sphagnopsida</taxon>
        <taxon>Sphagnales</taxon>
        <taxon>Sphagnaceae</taxon>
        <taxon>Sphagnum</taxon>
    </lineage>
</organism>
<gene>
    <name evidence="1" type="ORF">CY35_07G066100</name>
</gene>
<dbReference type="Proteomes" id="UP000828922">
    <property type="component" value="Linkage Group LG07"/>
</dbReference>
<keyword evidence="2" id="KW-1185">Reference proteome</keyword>
<evidence type="ECO:0000313" key="2">
    <source>
        <dbReference type="Proteomes" id="UP000828922"/>
    </source>
</evidence>
<proteinExistence type="predicted"/>
<reference evidence="2" key="1">
    <citation type="journal article" date="2022" name="New Phytol.">
        <title>Phylogenomic structure and speciation in an emerging model: the Sphagnum magellanicum complex (Bryophyta).</title>
        <authorList>
            <person name="Shaw A.J."/>
            <person name="Piatkowski B."/>
            <person name="Duffy A.M."/>
            <person name="Aguero B."/>
            <person name="Imwattana K."/>
            <person name="Nieto-Lugilde M."/>
            <person name="Healey A."/>
            <person name="Weston D.J."/>
            <person name="Patel M.N."/>
            <person name="Schmutz J."/>
            <person name="Grimwood J."/>
            <person name="Yavitt J.B."/>
            <person name="Hassel K."/>
            <person name="Stenoien H.K."/>
            <person name="Flatberg K.I."/>
            <person name="Bickford C.P."/>
            <person name="Hicks K.A."/>
        </authorList>
    </citation>
    <scope>NUCLEOTIDE SEQUENCE [LARGE SCALE GENOMIC DNA]</scope>
</reference>